<dbReference type="PRINTS" id="PR00929">
    <property type="entry name" value="ATHOOK"/>
</dbReference>
<dbReference type="InterPro" id="IPR017956">
    <property type="entry name" value="AT_hook_DNA-bd_motif"/>
</dbReference>
<keyword evidence="3" id="KW-1185">Reference proteome</keyword>
<protein>
    <submittedName>
        <fullName evidence="2">Uncharacterized protein</fullName>
    </submittedName>
</protein>
<proteinExistence type="predicted"/>
<reference evidence="2" key="1">
    <citation type="submission" date="2023-06" db="EMBL/GenBank/DDBJ databases">
        <title>Genome-scale phylogeny and comparative genomics of the fungal order Sordariales.</title>
        <authorList>
            <consortium name="Lawrence Berkeley National Laboratory"/>
            <person name="Hensen N."/>
            <person name="Bonometti L."/>
            <person name="Westerberg I."/>
            <person name="Brannstrom I.O."/>
            <person name="Guillou S."/>
            <person name="Cros-Aarteil S."/>
            <person name="Calhoun S."/>
            <person name="Haridas S."/>
            <person name="Kuo A."/>
            <person name="Mondo S."/>
            <person name="Pangilinan J."/>
            <person name="Riley R."/>
            <person name="LaButti K."/>
            <person name="Andreopoulos B."/>
            <person name="Lipzen A."/>
            <person name="Chen C."/>
            <person name="Yanf M."/>
            <person name="Daum C."/>
            <person name="Ng V."/>
            <person name="Clum A."/>
            <person name="Steindorff A."/>
            <person name="Ohm R."/>
            <person name="Martin F."/>
            <person name="Silar P."/>
            <person name="Natvig D."/>
            <person name="Lalanne C."/>
            <person name="Gautier V."/>
            <person name="Ament-velasquez S.L."/>
            <person name="Kruys A."/>
            <person name="Hutchinson M.I."/>
            <person name="Powell A.J."/>
            <person name="Barry K."/>
            <person name="Miller A.N."/>
            <person name="Grigoriev I.V."/>
            <person name="Debuchy R."/>
            <person name="Gladieux P."/>
            <person name="Thoren M.H."/>
            <person name="Johannesson H."/>
        </authorList>
    </citation>
    <scope>NUCLEOTIDE SEQUENCE</scope>
    <source>
        <strain evidence="2">SMH3187-1</strain>
    </source>
</reference>
<dbReference type="SMART" id="SM00384">
    <property type="entry name" value="AT_hook"/>
    <property type="match status" value="2"/>
</dbReference>
<dbReference type="EMBL" id="JAUKUD010000006">
    <property type="protein sequence ID" value="KAK0740268.1"/>
    <property type="molecule type" value="Genomic_DNA"/>
</dbReference>
<evidence type="ECO:0000256" key="1">
    <source>
        <dbReference type="SAM" id="MobiDB-lite"/>
    </source>
</evidence>
<dbReference type="GO" id="GO:0003677">
    <property type="term" value="F:DNA binding"/>
    <property type="evidence" value="ECO:0007669"/>
    <property type="project" value="InterPro"/>
</dbReference>
<comment type="caution">
    <text evidence="2">The sequence shown here is derived from an EMBL/GenBank/DDBJ whole genome shotgun (WGS) entry which is preliminary data.</text>
</comment>
<evidence type="ECO:0000313" key="2">
    <source>
        <dbReference type="EMBL" id="KAK0740268.1"/>
    </source>
</evidence>
<accession>A0AA40EJ39</accession>
<gene>
    <name evidence="2" type="ORF">B0T18DRAFT_205647</name>
</gene>
<dbReference type="AlphaFoldDB" id="A0AA40EJ39"/>
<name>A0AA40EJ39_9PEZI</name>
<sequence>MATWDAFMEKLGVRPIEAPTPAPKRRGRPPKNKETAAIEAPAQQRKRGRPPKNKETTAMAAPEPKPKRQRKTPAEAPPCRCCWGGNGLTWSSWHTGSRGHAGGRGHDWPDNKVWPVGQVDQQGGRGRGRRGSGRVNKRRYYVVEMARVYLVCVYILLGI</sequence>
<feature type="region of interest" description="Disordered" evidence="1">
    <location>
        <begin position="1"/>
        <end position="78"/>
    </location>
</feature>
<evidence type="ECO:0000313" key="3">
    <source>
        <dbReference type="Proteomes" id="UP001172155"/>
    </source>
</evidence>
<organism evidence="2 3">
    <name type="scientific">Schizothecium vesticola</name>
    <dbReference type="NCBI Taxonomy" id="314040"/>
    <lineage>
        <taxon>Eukaryota</taxon>
        <taxon>Fungi</taxon>
        <taxon>Dikarya</taxon>
        <taxon>Ascomycota</taxon>
        <taxon>Pezizomycotina</taxon>
        <taxon>Sordariomycetes</taxon>
        <taxon>Sordariomycetidae</taxon>
        <taxon>Sordariales</taxon>
        <taxon>Schizotheciaceae</taxon>
        <taxon>Schizothecium</taxon>
    </lineage>
</organism>
<dbReference type="Proteomes" id="UP001172155">
    <property type="component" value="Unassembled WGS sequence"/>
</dbReference>